<dbReference type="InterPro" id="IPR029068">
    <property type="entry name" value="Glyas_Bleomycin-R_OHBP_Dase"/>
</dbReference>
<dbReference type="Proteomes" id="UP000315103">
    <property type="component" value="Unassembled WGS sequence"/>
</dbReference>
<dbReference type="SUPFAM" id="SSF54593">
    <property type="entry name" value="Glyoxalase/Bleomycin resistance protein/Dihydroxybiphenyl dioxygenase"/>
    <property type="match status" value="1"/>
</dbReference>
<dbReference type="Gene3D" id="3.10.180.10">
    <property type="entry name" value="2,3-Dihydroxybiphenyl 1,2-Dioxygenase, domain 1"/>
    <property type="match status" value="1"/>
</dbReference>
<dbReference type="Pfam" id="PF00903">
    <property type="entry name" value="Glyoxalase"/>
    <property type="match status" value="1"/>
</dbReference>
<evidence type="ECO:0000259" key="1">
    <source>
        <dbReference type="PROSITE" id="PS51819"/>
    </source>
</evidence>
<dbReference type="RefSeq" id="WP_145288068.1">
    <property type="nucleotide sequence ID" value="NZ_VMSJ01000002.1"/>
</dbReference>
<dbReference type="AlphaFoldDB" id="A0A558AVH0"/>
<feature type="domain" description="VOC" evidence="1">
    <location>
        <begin position="3"/>
        <end position="132"/>
    </location>
</feature>
<dbReference type="PROSITE" id="PS51819">
    <property type="entry name" value="VOC"/>
    <property type="match status" value="1"/>
</dbReference>
<name>A0A558AVH0_9STAP</name>
<keyword evidence="3" id="KW-1185">Reference proteome</keyword>
<organism evidence="2 3">
    <name type="scientific">Salinicoccus cyprini</name>
    <dbReference type="NCBI Taxonomy" id="2493691"/>
    <lineage>
        <taxon>Bacteria</taxon>
        <taxon>Bacillati</taxon>
        <taxon>Bacillota</taxon>
        <taxon>Bacilli</taxon>
        <taxon>Bacillales</taxon>
        <taxon>Staphylococcaceae</taxon>
        <taxon>Salinicoccus</taxon>
    </lineage>
</organism>
<evidence type="ECO:0000313" key="3">
    <source>
        <dbReference type="Proteomes" id="UP000315103"/>
    </source>
</evidence>
<dbReference type="InterPro" id="IPR004360">
    <property type="entry name" value="Glyas_Fos-R_dOase_dom"/>
</dbReference>
<comment type="caution">
    <text evidence="2">The sequence shown here is derived from an EMBL/GenBank/DDBJ whole genome shotgun (WGS) entry which is preliminary data.</text>
</comment>
<accession>A0A558AVH0</accession>
<dbReference type="OrthoDB" id="9796521at2"/>
<dbReference type="PANTHER" id="PTHR36503">
    <property type="entry name" value="BLR2520 PROTEIN"/>
    <property type="match status" value="1"/>
</dbReference>
<gene>
    <name evidence="2" type="ORF">FO441_07480</name>
</gene>
<dbReference type="PANTHER" id="PTHR36503:SF1">
    <property type="entry name" value="BLR2520 PROTEIN"/>
    <property type="match status" value="1"/>
</dbReference>
<dbReference type="EMBL" id="VMSJ01000002">
    <property type="protein sequence ID" value="TVT28245.1"/>
    <property type="molecule type" value="Genomic_DNA"/>
</dbReference>
<sequence length="146" mass="16150">MNRINLVTLGVRDISASLDFYRNIGFKAHIVGDEVHPTVVFFSNEGSKLSLFPIHELAADINRDNPPEVSKGGFNGVTLAYNGKSEAEVDDIMDRVVQHGATVVKTPQPLSWGGYGGYFTDIDGYYWEVAYGAEWEFDASNMLVLD</sequence>
<protein>
    <submittedName>
        <fullName evidence="2">VOC family protein</fullName>
    </submittedName>
</protein>
<evidence type="ECO:0000313" key="2">
    <source>
        <dbReference type="EMBL" id="TVT28245.1"/>
    </source>
</evidence>
<dbReference type="InterPro" id="IPR037523">
    <property type="entry name" value="VOC_core"/>
</dbReference>
<proteinExistence type="predicted"/>
<reference evidence="2 3" key="1">
    <citation type="submission" date="2019-07" db="EMBL/GenBank/DDBJ databases">
        <title>Salinicoccus cyprini sp. nov., isolated from gastro-intestinal tract of mirror carp, Cyprinus carpio var. specularis, collected from Gobind Sagar Reservoir, Himachal Pradesh, India.</title>
        <authorList>
            <person name="Talwar C."/>
            <person name="Singh A.K."/>
            <person name="Lal R."/>
            <person name="Negi R.K."/>
        </authorList>
    </citation>
    <scope>NUCLEOTIDE SEQUENCE [LARGE SCALE GENOMIC DNA]</scope>
    <source>
        <strain evidence="2 3">CT19</strain>
    </source>
</reference>